<dbReference type="RefSeq" id="XP_025525969.1">
    <property type="nucleotide sequence ID" value="XM_025666132.1"/>
</dbReference>
<name>A0A8T8WW69_ASPJA</name>
<dbReference type="EMBL" id="KZ824807">
    <property type="protein sequence ID" value="RAH80075.1"/>
    <property type="molecule type" value="Genomic_DNA"/>
</dbReference>
<keyword evidence="2" id="KW-1185">Reference proteome</keyword>
<protein>
    <submittedName>
        <fullName evidence="1">Uncharacterized protein</fullName>
    </submittedName>
</protein>
<dbReference type="GeneID" id="37169824"/>
<organism evidence="1 2">
    <name type="scientific">Aspergillus japonicus CBS 114.51</name>
    <dbReference type="NCBI Taxonomy" id="1448312"/>
    <lineage>
        <taxon>Eukaryota</taxon>
        <taxon>Fungi</taxon>
        <taxon>Dikarya</taxon>
        <taxon>Ascomycota</taxon>
        <taxon>Pezizomycotina</taxon>
        <taxon>Eurotiomycetes</taxon>
        <taxon>Eurotiomycetidae</taxon>
        <taxon>Eurotiales</taxon>
        <taxon>Aspergillaceae</taxon>
        <taxon>Aspergillus</taxon>
        <taxon>Aspergillus subgen. Circumdati</taxon>
    </lineage>
</organism>
<sequence length="118" mass="13292">MLGWMQILHAGNDHRNSFIFHALEGLRFVFIHCHTTDAPTFIPACFLLSFLQSPLPSPHLASFVHCFLLSLRRFSPIILSSFYLFLTSVSPTSLHSIDLSSSKLDCLPCLLARGRIFS</sequence>
<dbReference type="AlphaFoldDB" id="A0A8T8WW69"/>
<evidence type="ECO:0000313" key="2">
    <source>
        <dbReference type="Proteomes" id="UP000249497"/>
    </source>
</evidence>
<dbReference type="Proteomes" id="UP000249497">
    <property type="component" value="Unassembled WGS sequence"/>
</dbReference>
<proteinExistence type="predicted"/>
<evidence type="ECO:0000313" key="1">
    <source>
        <dbReference type="EMBL" id="RAH80075.1"/>
    </source>
</evidence>
<accession>A0A8T8WW69</accession>
<gene>
    <name evidence="1" type="ORF">BO86DRAFT_134264</name>
</gene>
<reference evidence="1 2" key="1">
    <citation type="submission" date="2018-02" db="EMBL/GenBank/DDBJ databases">
        <title>The genomes of Aspergillus section Nigri reveals drivers in fungal speciation.</title>
        <authorList>
            <consortium name="DOE Joint Genome Institute"/>
            <person name="Vesth T.C."/>
            <person name="Nybo J."/>
            <person name="Theobald S."/>
            <person name="Brandl J."/>
            <person name="Frisvad J.C."/>
            <person name="Nielsen K.F."/>
            <person name="Lyhne E.K."/>
            <person name="Kogle M.E."/>
            <person name="Kuo A."/>
            <person name="Riley R."/>
            <person name="Clum A."/>
            <person name="Nolan M."/>
            <person name="Lipzen A."/>
            <person name="Salamov A."/>
            <person name="Henrissat B."/>
            <person name="Wiebenga A."/>
            <person name="De vries R.P."/>
            <person name="Grigoriev I.V."/>
            <person name="Mortensen U.H."/>
            <person name="Andersen M.R."/>
            <person name="Baker S.E."/>
        </authorList>
    </citation>
    <scope>NUCLEOTIDE SEQUENCE [LARGE SCALE GENOMIC DNA]</scope>
    <source>
        <strain evidence="1 2">CBS 114.51</strain>
    </source>
</reference>